<keyword evidence="2" id="KW-1185">Reference proteome</keyword>
<name>A0A9P7QC16_9HYPO</name>
<dbReference type="Proteomes" id="UP000707071">
    <property type="component" value="Unassembled WGS sequence"/>
</dbReference>
<dbReference type="AlphaFoldDB" id="A0A9P7QC16"/>
<reference evidence="1 2" key="1">
    <citation type="journal article" date="2020" name="bioRxiv">
        <title>Whole genome comparisons of ergot fungi reveals the divergence and evolution of species within the genus Claviceps are the result of varying mechanisms driving genome evolution and host range expansion.</title>
        <authorList>
            <person name="Wyka S.A."/>
            <person name="Mondo S.J."/>
            <person name="Liu M."/>
            <person name="Dettman J."/>
            <person name="Nalam V."/>
            <person name="Broders K.D."/>
        </authorList>
    </citation>
    <scope>NUCLEOTIDE SEQUENCE [LARGE SCALE GENOMIC DNA]</scope>
    <source>
        <strain evidence="1 2">Clav52</strain>
    </source>
</reference>
<gene>
    <name evidence="1" type="ORF">E4U09_007032</name>
</gene>
<evidence type="ECO:0000313" key="2">
    <source>
        <dbReference type="Proteomes" id="UP000707071"/>
    </source>
</evidence>
<evidence type="ECO:0000313" key="1">
    <source>
        <dbReference type="EMBL" id="KAG6285864.1"/>
    </source>
</evidence>
<dbReference type="EMBL" id="SRRH01000681">
    <property type="protein sequence ID" value="KAG6285864.1"/>
    <property type="molecule type" value="Genomic_DNA"/>
</dbReference>
<accession>A0A9P7QC16</accession>
<organism evidence="1 2">
    <name type="scientific">Claviceps aff. purpurea</name>
    <dbReference type="NCBI Taxonomy" id="1967640"/>
    <lineage>
        <taxon>Eukaryota</taxon>
        <taxon>Fungi</taxon>
        <taxon>Dikarya</taxon>
        <taxon>Ascomycota</taxon>
        <taxon>Pezizomycotina</taxon>
        <taxon>Sordariomycetes</taxon>
        <taxon>Hypocreomycetidae</taxon>
        <taxon>Hypocreales</taxon>
        <taxon>Clavicipitaceae</taxon>
        <taxon>Claviceps</taxon>
    </lineage>
</organism>
<protein>
    <submittedName>
        <fullName evidence="1">Uncharacterized protein</fullName>
    </submittedName>
</protein>
<sequence length="181" mass="20892">MSILPLGGSASIVYVTYDYELAACFVVGGLYRILPRMPSSPNQPEWLALYDPEGRHRGWIRRCDRLEIDEALTQAAYVYCRVEQRGRRWTRLGSRLDTFREWQEGIVEWWTASEEEELGSLWNGGLRRRRRRLGSLLHRWDPSLLLRRSPPFHGALLPFPKRVEPAIQASPPPPALLNAAI</sequence>
<comment type="caution">
    <text evidence="1">The sequence shown here is derived from an EMBL/GenBank/DDBJ whole genome shotgun (WGS) entry which is preliminary data.</text>
</comment>
<proteinExistence type="predicted"/>